<reference evidence="1" key="1">
    <citation type="submission" date="2023-05" db="EMBL/GenBank/DDBJ databases">
        <title>Genome and transcriptome analyses reveal genes involved in the formation of fine ridges on petal epidermal cells in Hibiscus trionum.</title>
        <authorList>
            <person name="Koshimizu S."/>
            <person name="Masuda S."/>
            <person name="Ishii T."/>
            <person name="Shirasu K."/>
            <person name="Hoshino A."/>
            <person name="Arita M."/>
        </authorList>
    </citation>
    <scope>NUCLEOTIDE SEQUENCE</scope>
    <source>
        <strain evidence="1">Hamamatsu line</strain>
    </source>
</reference>
<organism evidence="1 2">
    <name type="scientific">Hibiscus trionum</name>
    <name type="common">Flower of an hour</name>
    <dbReference type="NCBI Taxonomy" id="183268"/>
    <lineage>
        <taxon>Eukaryota</taxon>
        <taxon>Viridiplantae</taxon>
        <taxon>Streptophyta</taxon>
        <taxon>Embryophyta</taxon>
        <taxon>Tracheophyta</taxon>
        <taxon>Spermatophyta</taxon>
        <taxon>Magnoliopsida</taxon>
        <taxon>eudicotyledons</taxon>
        <taxon>Gunneridae</taxon>
        <taxon>Pentapetalae</taxon>
        <taxon>rosids</taxon>
        <taxon>malvids</taxon>
        <taxon>Malvales</taxon>
        <taxon>Malvaceae</taxon>
        <taxon>Malvoideae</taxon>
        <taxon>Hibiscus</taxon>
    </lineage>
</organism>
<name>A0A9W7H6Y5_HIBTR</name>
<gene>
    <name evidence="1" type="ORF">HRI_000717300</name>
</gene>
<comment type="caution">
    <text evidence="1">The sequence shown here is derived from an EMBL/GenBank/DDBJ whole genome shotgun (WGS) entry which is preliminary data.</text>
</comment>
<accession>A0A9W7H6Y5</accession>
<dbReference type="EMBL" id="BSYR01000008">
    <property type="protein sequence ID" value="GMI70480.1"/>
    <property type="molecule type" value="Genomic_DNA"/>
</dbReference>
<evidence type="ECO:0000313" key="1">
    <source>
        <dbReference type="EMBL" id="GMI70480.1"/>
    </source>
</evidence>
<sequence length="91" mass="10870">MDEKLLKSEEENVKVRHWSEVNRRKYGDSLGAGHEIETSEYAHVSVKQNNVQELREIWDHFDYKTKQLFCESYGDITYLLFVKVDEQFLKA</sequence>
<keyword evidence="2" id="KW-1185">Reference proteome</keyword>
<dbReference type="AlphaFoldDB" id="A0A9W7H6Y5"/>
<protein>
    <submittedName>
        <fullName evidence="1">Uncharacterized protein</fullName>
    </submittedName>
</protein>
<dbReference type="Proteomes" id="UP001165190">
    <property type="component" value="Unassembled WGS sequence"/>
</dbReference>
<evidence type="ECO:0000313" key="2">
    <source>
        <dbReference type="Proteomes" id="UP001165190"/>
    </source>
</evidence>
<proteinExistence type="predicted"/>